<evidence type="ECO:0000256" key="2">
    <source>
        <dbReference type="ARBA" id="ARBA00022643"/>
    </source>
</evidence>
<keyword evidence="1" id="KW-0285">Flavoprotein</keyword>
<dbReference type="InterPro" id="IPR005025">
    <property type="entry name" value="FMN_Rdtase-like_dom"/>
</dbReference>
<dbReference type="Proteomes" id="UP001407405">
    <property type="component" value="Unassembled WGS sequence"/>
</dbReference>
<dbReference type="InterPro" id="IPR051796">
    <property type="entry name" value="ISF_SsuE-like"/>
</dbReference>
<gene>
    <name evidence="4" type="ORF">AAIG11_12980</name>
</gene>
<dbReference type="EMBL" id="JBCITM010000015">
    <property type="protein sequence ID" value="MEN1761399.1"/>
    <property type="molecule type" value="Genomic_DNA"/>
</dbReference>
<evidence type="ECO:0000313" key="5">
    <source>
        <dbReference type="Proteomes" id="UP001407405"/>
    </source>
</evidence>
<keyword evidence="2" id="KW-0288">FMN</keyword>
<dbReference type="RefSeq" id="WP_343186698.1">
    <property type="nucleotide sequence ID" value="NZ_JBCITM010000015.1"/>
</dbReference>
<accession>A0ABU9VWB8</accession>
<dbReference type="PANTHER" id="PTHR43278:SF2">
    <property type="entry name" value="IRON-SULFUR FLAVOPROTEIN"/>
    <property type="match status" value="1"/>
</dbReference>
<reference evidence="4 5" key="1">
    <citation type="submission" date="2024-04" db="EMBL/GenBank/DDBJ databases">
        <title>Genome sequencing and metabolic network reconstruction of aminoacids and betaine degradation by Anoxynatronum sibiricum.</title>
        <authorList>
            <person name="Detkova E.N."/>
            <person name="Boltjanskaja Y.V."/>
            <person name="Mardanov A.V."/>
            <person name="Kevbrin V."/>
        </authorList>
    </citation>
    <scope>NUCLEOTIDE SEQUENCE [LARGE SCALE GENOMIC DNA]</scope>
    <source>
        <strain evidence="4 5">Z-7981</strain>
    </source>
</reference>
<dbReference type="SUPFAM" id="SSF52218">
    <property type="entry name" value="Flavoproteins"/>
    <property type="match status" value="1"/>
</dbReference>
<protein>
    <submittedName>
        <fullName evidence="4">Flavodoxin family protein</fullName>
    </submittedName>
</protein>
<evidence type="ECO:0000313" key="4">
    <source>
        <dbReference type="EMBL" id="MEN1761399.1"/>
    </source>
</evidence>
<dbReference type="InterPro" id="IPR029039">
    <property type="entry name" value="Flavoprotein-like_sf"/>
</dbReference>
<organism evidence="4 5">
    <name type="scientific">Anoxynatronum sibiricum</name>
    <dbReference type="NCBI Taxonomy" id="210623"/>
    <lineage>
        <taxon>Bacteria</taxon>
        <taxon>Bacillati</taxon>
        <taxon>Bacillota</taxon>
        <taxon>Clostridia</taxon>
        <taxon>Eubacteriales</taxon>
        <taxon>Clostridiaceae</taxon>
        <taxon>Anoxynatronum</taxon>
    </lineage>
</organism>
<keyword evidence="5" id="KW-1185">Reference proteome</keyword>
<dbReference type="PANTHER" id="PTHR43278">
    <property type="entry name" value="NAD(P)H-DEPENDENT FMN-CONTAINING OXIDOREDUCTASE YWQN-RELATED"/>
    <property type="match status" value="1"/>
</dbReference>
<proteinExistence type="predicted"/>
<feature type="domain" description="NADPH-dependent FMN reductase-like" evidence="3">
    <location>
        <begin position="3"/>
        <end position="157"/>
    </location>
</feature>
<sequence length="251" mass="27894">MKKIVSYIGSHRGQKSGTAQLAEKMCEKAGAVCDTQVTWEIMTSDQLQLQACRGCCDCFRTGSCLLDREDDGGLMKEKLLEADFVILGSPVYALQVSGQTKTLIDRLSYWLHLFRLAGKPGIALTTTSSSGEAEVLGYLIRVMAYMGVRVVGGYSVFTQFPGEFHNPKDVERKAELGGTVISQYLSGEKRLVSNDRLENLFHGMKESIIRGRVMKPAEYRFWEEHGYFSHESYQSLMDAIAANTHVPGGSR</sequence>
<evidence type="ECO:0000259" key="3">
    <source>
        <dbReference type="Pfam" id="PF03358"/>
    </source>
</evidence>
<comment type="caution">
    <text evidence="4">The sequence shown here is derived from an EMBL/GenBank/DDBJ whole genome shotgun (WGS) entry which is preliminary data.</text>
</comment>
<dbReference type="Gene3D" id="3.40.50.360">
    <property type="match status" value="1"/>
</dbReference>
<evidence type="ECO:0000256" key="1">
    <source>
        <dbReference type="ARBA" id="ARBA00022630"/>
    </source>
</evidence>
<dbReference type="Pfam" id="PF03358">
    <property type="entry name" value="FMN_red"/>
    <property type="match status" value="1"/>
</dbReference>
<name>A0ABU9VWB8_9CLOT</name>